<dbReference type="PANTHER" id="PTHR30576">
    <property type="entry name" value="COLANIC BIOSYNTHESIS UDP-GLUCOSE LIPID CARRIER TRANSFERASE"/>
    <property type="match status" value="1"/>
</dbReference>
<evidence type="ECO:0000256" key="2">
    <source>
        <dbReference type="ARBA" id="ARBA00006464"/>
    </source>
</evidence>
<comment type="similarity">
    <text evidence="2">Belongs to the bacterial sugar transferase family.</text>
</comment>
<evidence type="ECO:0000256" key="6">
    <source>
        <dbReference type="ARBA" id="ARBA00023136"/>
    </source>
</evidence>
<accession>A0A6N7J240</accession>
<feature type="transmembrane region" description="Helical" evidence="7">
    <location>
        <begin position="100"/>
        <end position="121"/>
    </location>
</feature>
<feature type="transmembrane region" description="Helical" evidence="7">
    <location>
        <begin position="12"/>
        <end position="33"/>
    </location>
</feature>
<keyword evidence="3 9" id="KW-0808">Transferase</keyword>
<name>A0A6N7J240_9FIRM</name>
<evidence type="ECO:0000313" key="9">
    <source>
        <dbReference type="EMBL" id="MQN02153.1"/>
    </source>
</evidence>
<dbReference type="Pfam" id="PF13727">
    <property type="entry name" value="CoA_binding_3"/>
    <property type="match status" value="1"/>
</dbReference>
<feature type="transmembrane region" description="Helical" evidence="7">
    <location>
        <begin position="70"/>
        <end position="88"/>
    </location>
</feature>
<evidence type="ECO:0000313" key="10">
    <source>
        <dbReference type="Proteomes" id="UP000460257"/>
    </source>
</evidence>
<evidence type="ECO:0000256" key="4">
    <source>
        <dbReference type="ARBA" id="ARBA00022692"/>
    </source>
</evidence>
<dbReference type="GO" id="GO:0016020">
    <property type="term" value="C:membrane"/>
    <property type="evidence" value="ECO:0007669"/>
    <property type="project" value="UniProtKB-SubCell"/>
</dbReference>
<dbReference type="NCBIfam" id="TIGR03025">
    <property type="entry name" value="EPS_sugtrans"/>
    <property type="match status" value="1"/>
</dbReference>
<comment type="subcellular location">
    <subcellularLocation>
        <location evidence="1">Membrane</location>
        <topology evidence="1">Multi-pass membrane protein</topology>
    </subcellularLocation>
</comment>
<dbReference type="GO" id="GO:0016780">
    <property type="term" value="F:phosphotransferase activity, for other substituted phosphate groups"/>
    <property type="evidence" value="ECO:0007669"/>
    <property type="project" value="TreeGrafter"/>
</dbReference>
<dbReference type="AlphaFoldDB" id="A0A6N7J240"/>
<dbReference type="Proteomes" id="UP000460257">
    <property type="component" value="Unassembled WGS sequence"/>
</dbReference>
<evidence type="ECO:0000256" key="5">
    <source>
        <dbReference type="ARBA" id="ARBA00022989"/>
    </source>
</evidence>
<dbReference type="PANTHER" id="PTHR30576:SF10">
    <property type="entry name" value="SLL5057 PROTEIN"/>
    <property type="match status" value="1"/>
</dbReference>
<dbReference type="EMBL" id="VOGC01000007">
    <property type="protein sequence ID" value="MQN02153.1"/>
    <property type="molecule type" value="Genomic_DNA"/>
</dbReference>
<dbReference type="InterPro" id="IPR017475">
    <property type="entry name" value="EPS_sugar_tfrase"/>
</dbReference>
<feature type="transmembrane region" description="Helical" evidence="7">
    <location>
        <begin position="133"/>
        <end position="158"/>
    </location>
</feature>
<proteinExistence type="inferred from homology"/>
<keyword evidence="10" id="KW-1185">Reference proteome</keyword>
<comment type="caution">
    <text evidence="9">The sequence shown here is derived from an EMBL/GenBank/DDBJ whole genome shotgun (WGS) entry which is preliminary data.</text>
</comment>
<evidence type="ECO:0000259" key="8">
    <source>
        <dbReference type="Pfam" id="PF02397"/>
    </source>
</evidence>
<keyword evidence="6 7" id="KW-0472">Membrane</keyword>
<dbReference type="Pfam" id="PF02397">
    <property type="entry name" value="Bac_transf"/>
    <property type="match status" value="1"/>
</dbReference>
<keyword evidence="5 7" id="KW-1133">Transmembrane helix</keyword>
<reference evidence="9" key="1">
    <citation type="journal article" date="2020" name="Appl. Environ. Microbiol.">
        <title>Medium-Chain Fatty Acid Synthesis by 'Candidatus Weimeria bifida' gen. nov., sp. nov., and 'Candidatus Pseudoramibacter fermentans' sp. nov.</title>
        <authorList>
            <person name="Scarborough M.J."/>
            <person name="Myers K.S."/>
            <person name="Donohue T.J."/>
            <person name="Noguera D.R."/>
        </authorList>
    </citation>
    <scope>NUCLEOTIDE SEQUENCE</scope>
    <source>
        <strain evidence="9">LCO1.1</strain>
    </source>
</reference>
<keyword evidence="4 7" id="KW-0812">Transmembrane</keyword>
<feature type="domain" description="Bacterial sugar transferase" evidence="8">
    <location>
        <begin position="319"/>
        <end position="517"/>
    </location>
</feature>
<organism evidence="9 10">
    <name type="scientific">Candidatus Weimeria bifida</name>
    <dbReference type="NCBI Taxonomy" id="2599074"/>
    <lineage>
        <taxon>Bacteria</taxon>
        <taxon>Bacillati</taxon>
        <taxon>Bacillota</taxon>
        <taxon>Clostridia</taxon>
        <taxon>Lachnospirales</taxon>
        <taxon>Lachnospiraceae</taxon>
        <taxon>Candidatus Weimeria</taxon>
    </lineage>
</organism>
<evidence type="ECO:0000256" key="7">
    <source>
        <dbReference type="SAM" id="Phobius"/>
    </source>
</evidence>
<feature type="transmembrane region" description="Helical" evidence="7">
    <location>
        <begin position="324"/>
        <end position="347"/>
    </location>
</feature>
<evidence type="ECO:0000256" key="1">
    <source>
        <dbReference type="ARBA" id="ARBA00004141"/>
    </source>
</evidence>
<evidence type="ECO:0000256" key="3">
    <source>
        <dbReference type="ARBA" id="ARBA00022679"/>
    </source>
</evidence>
<protein>
    <submittedName>
        <fullName evidence="9">Sugar transferase</fullName>
    </submittedName>
</protein>
<sequence length="523" mass="60090">MYKKSIKGWIKHLDFIILDMIAIEVAFLLAFTLRHHMDFWYTVRGIFDPHIIAFYVKNKTTQIANFYRDVAVALGFASIIADVMFENLNNVLRRGFLKELWAVIKMMIVVTLELLVILYIVHFSQALPRLLLGYFVIFSIICLYVYRIIYKTIIRVALKKRKYHRRRMVVYTTRADAKQVLSDLKFDAISDVWVSGIIGDDPALKAGEKITDEDGTMEVPVLAQGDDIIPYLTKNWVDEIFFATPRQVDPASETNRKGREKYDEDVNELITSCQIMGITTHREIYIQEHSGKQIVENLMGRTVLTESLKITGSAGYYLKRLFDIIGALIGLAITGILTVFVAIPGILKNDPGPIFFGQKRIGKNGRIFKLYKFRSMYQDAERRKAELMDQNKMQGLMFKMDADPRIIGSGPDGTRHGYGWFIRKTSIDEFPQFFNVLKGEMSLVGTRPPTVDEWDNYEAHHRARMAIRPGITGLWQVSGRSDITDFEEVIRLDLEYINNWSLGYDFKILFATIKAVAHSKGAE</sequence>
<gene>
    <name evidence="9" type="ORF">FRC54_09715</name>
</gene>
<dbReference type="InterPro" id="IPR003362">
    <property type="entry name" value="Bact_transf"/>
</dbReference>